<evidence type="ECO:0000259" key="1">
    <source>
        <dbReference type="Pfam" id="PF00675"/>
    </source>
</evidence>
<dbReference type="RefSeq" id="WP_012636013.1">
    <property type="nucleotide sequence ID" value="NC_011899.1"/>
</dbReference>
<dbReference type="Pfam" id="PF00675">
    <property type="entry name" value="Peptidase_M16"/>
    <property type="match status" value="1"/>
</dbReference>
<keyword evidence="4" id="KW-1185">Reference proteome</keyword>
<dbReference type="PANTHER" id="PTHR11851:SF134">
    <property type="entry name" value="ZINC-DEPENDENT PROTEASE"/>
    <property type="match status" value="1"/>
</dbReference>
<dbReference type="Proteomes" id="UP000000719">
    <property type="component" value="Chromosome"/>
</dbReference>
<dbReference type="NCBIfam" id="NF047421">
    <property type="entry name" value="YfmH_fam"/>
    <property type="match status" value="1"/>
</dbReference>
<dbReference type="PANTHER" id="PTHR11851">
    <property type="entry name" value="METALLOPROTEASE"/>
    <property type="match status" value="1"/>
</dbReference>
<accession>B8CX09</accession>
<dbReference type="KEGG" id="hor:Hore_10730"/>
<dbReference type="InterPro" id="IPR011765">
    <property type="entry name" value="Pept_M16_N"/>
</dbReference>
<dbReference type="eggNOG" id="COG0612">
    <property type="taxonomic scope" value="Bacteria"/>
</dbReference>
<gene>
    <name evidence="3" type="ordered locus">Hore_10730</name>
</gene>
<dbReference type="MEROPS" id="M16.A20"/>
<dbReference type="STRING" id="373903.Hore_10730"/>
<reference evidence="3 4" key="1">
    <citation type="journal article" date="2009" name="PLoS ONE">
        <title>Genome analysis of the anaerobic thermohalophilic bacterium Halothermothrix orenii.</title>
        <authorList>
            <person name="Mavromatis K."/>
            <person name="Ivanova N."/>
            <person name="Anderson I."/>
            <person name="Lykidis A."/>
            <person name="Hooper S.D."/>
            <person name="Sun H."/>
            <person name="Kunin V."/>
            <person name="Lapidus A."/>
            <person name="Hugenholtz P."/>
            <person name="Patel B."/>
            <person name="Kyrpides N.C."/>
        </authorList>
    </citation>
    <scope>NUCLEOTIDE SEQUENCE [LARGE SCALE GENOMIC DNA]</scope>
    <source>
        <strain evidence="4">H 168 / OCM 544 / DSM 9562</strain>
    </source>
</reference>
<dbReference type="EMBL" id="CP001098">
    <property type="protein sequence ID" value="ACL69828.1"/>
    <property type="molecule type" value="Genomic_DNA"/>
</dbReference>
<dbReference type="Gene3D" id="3.30.830.10">
    <property type="entry name" value="Metalloenzyme, LuxS/M16 peptidase-like"/>
    <property type="match status" value="2"/>
</dbReference>
<protein>
    <submittedName>
        <fullName evidence="3">Peptidase M16 domain protein</fullName>
    </submittedName>
</protein>
<dbReference type="InterPro" id="IPR050361">
    <property type="entry name" value="MPP/UQCRC_Complex"/>
</dbReference>
<dbReference type="SUPFAM" id="SSF63411">
    <property type="entry name" value="LuxS/MPP-like metallohydrolase"/>
    <property type="match status" value="2"/>
</dbReference>
<dbReference type="HOGENOM" id="CLU_052317_0_0_9"/>
<name>B8CX09_HALOH</name>
<dbReference type="OrthoDB" id="9811314at2"/>
<proteinExistence type="predicted"/>
<evidence type="ECO:0000313" key="4">
    <source>
        <dbReference type="Proteomes" id="UP000000719"/>
    </source>
</evidence>
<dbReference type="GO" id="GO:0046872">
    <property type="term" value="F:metal ion binding"/>
    <property type="evidence" value="ECO:0007669"/>
    <property type="project" value="InterPro"/>
</dbReference>
<organism evidence="3 4">
    <name type="scientific">Halothermothrix orenii (strain H 168 / OCM 544 / DSM 9562)</name>
    <dbReference type="NCBI Taxonomy" id="373903"/>
    <lineage>
        <taxon>Bacteria</taxon>
        <taxon>Bacillati</taxon>
        <taxon>Bacillota</taxon>
        <taxon>Clostridia</taxon>
        <taxon>Halanaerobiales</taxon>
        <taxon>Halothermotrichaceae</taxon>
        <taxon>Halothermothrix</taxon>
    </lineage>
</organism>
<dbReference type="AlphaFoldDB" id="B8CX09"/>
<feature type="domain" description="Peptidase M16 C-terminal" evidence="2">
    <location>
        <begin position="181"/>
        <end position="358"/>
    </location>
</feature>
<evidence type="ECO:0000313" key="3">
    <source>
        <dbReference type="EMBL" id="ACL69828.1"/>
    </source>
</evidence>
<dbReference type="Pfam" id="PF05193">
    <property type="entry name" value="Peptidase_M16_C"/>
    <property type="match status" value="1"/>
</dbReference>
<sequence length="424" mass="49670">MKEFYNEIIREYLYTDSIDNGLNVYIMPRKNYNRQYAIFATRYGSIDIKFVDPETGQKTTVPEGIAHFLEHKLFEGKDESSFNKFARLGASANAYTNFTRTAYLFSSTGNFDRALINLIEFVQSPYFTDENVNKEKGIISQEIRMYEDDPYWQVFFNLLQGLYHNHPVKYDIAGSIESISRITKKDLYTCYRTFYHPSNMVLFITGNVDVKETLDLIRRNQKGKKFSDLNPIKRFYPEEPREVKKTSIIKTMDVSKTLFTLGFKEKNVDEEHMVKLEIGSNILLEMMVGKGTELYQKLYEEGLVDDDYSFSYTRQPGYGYAMISSETRNSEELYNRLVNGIEKADKILTEDNFTRVYNKYMGDFVEIFNSFSVTGNQFVDFYFKGVNVFDIFNIINDIDLNYIKSRYIELFTDNLPVQSVIKSK</sequence>
<dbReference type="InterPro" id="IPR011249">
    <property type="entry name" value="Metalloenz_LuxS/M16"/>
</dbReference>
<dbReference type="InterPro" id="IPR007863">
    <property type="entry name" value="Peptidase_M16_C"/>
</dbReference>
<feature type="domain" description="Peptidase M16 N-terminal" evidence="1">
    <location>
        <begin position="63"/>
        <end position="173"/>
    </location>
</feature>
<evidence type="ECO:0000259" key="2">
    <source>
        <dbReference type="Pfam" id="PF05193"/>
    </source>
</evidence>